<dbReference type="Proteomes" id="UP001428341">
    <property type="component" value="Unassembled WGS sequence"/>
</dbReference>
<feature type="domain" description="Legume lectin" evidence="4">
    <location>
        <begin position="23"/>
        <end position="260"/>
    </location>
</feature>
<evidence type="ECO:0000256" key="3">
    <source>
        <dbReference type="SAM" id="SignalP"/>
    </source>
</evidence>
<name>A0AAP0MGX9_9ROSI</name>
<dbReference type="Pfam" id="PF00139">
    <property type="entry name" value="Lectin_legB"/>
    <property type="match status" value="1"/>
</dbReference>
<dbReference type="GO" id="GO:0030246">
    <property type="term" value="F:carbohydrate binding"/>
    <property type="evidence" value="ECO:0007669"/>
    <property type="project" value="UniProtKB-KW"/>
</dbReference>
<keyword evidence="2" id="KW-0430">Lectin</keyword>
<dbReference type="SUPFAM" id="SSF49899">
    <property type="entry name" value="Concanavalin A-like lectins/glucanases"/>
    <property type="match status" value="1"/>
</dbReference>
<dbReference type="Gene3D" id="2.60.120.200">
    <property type="match status" value="1"/>
</dbReference>
<feature type="signal peptide" evidence="3">
    <location>
        <begin position="1"/>
        <end position="16"/>
    </location>
</feature>
<dbReference type="EMBL" id="JBCGBO010000004">
    <property type="protein sequence ID" value="KAK9207917.1"/>
    <property type="molecule type" value="Genomic_DNA"/>
</dbReference>
<evidence type="ECO:0000313" key="6">
    <source>
        <dbReference type="Proteomes" id="UP001428341"/>
    </source>
</evidence>
<dbReference type="InterPro" id="IPR050258">
    <property type="entry name" value="Leguminous_Lectin"/>
</dbReference>
<gene>
    <name evidence="5" type="ORF">WN944_000266</name>
</gene>
<dbReference type="PROSITE" id="PS00307">
    <property type="entry name" value="LECTIN_LEGUME_BETA"/>
    <property type="match status" value="1"/>
</dbReference>
<comment type="similarity">
    <text evidence="1">Belongs to the leguminous lectin family.</text>
</comment>
<evidence type="ECO:0000259" key="4">
    <source>
        <dbReference type="Pfam" id="PF00139"/>
    </source>
</evidence>
<accession>A0AAP0MGX9</accession>
<protein>
    <recommendedName>
        <fullName evidence="4">Legume lectin domain-containing protein</fullName>
    </recommendedName>
</protein>
<reference evidence="5 6" key="1">
    <citation type="submission" date="2024-05" db="EMBL/GenBank/DDBJ databases">
        <title>Haplotype-resolved chromosome-level genome assembly of Huyou (Citrus changshanensis).</title>
        <authorList>
            <person name="Miao C."/>
            <person name="Chen W."/>
            <person name="Wu Y."/>
            <person name="Wang L."/>
            <person name="Zhao S."/>
            <person name="Grierson D."/>
            <person name="Xu C."/>
            <person name="Chen K."/>
        </authorList>
    </citation>
    <scope>NUCLEOTIDE SEQUENCE [LARGE SCALE GENOMIC DNA]</scope>
    <source>
        <strain evidence="5">01-14</strain>
        <tissue evidence="5">Leaf</tissue>
    </source>
</reference>
<comment type="caution">
    <text evidence="5">The sequence shown here is derived from an EMBL/GenBank/DDBJ whole genome shotgun (WGS) entry which is preliminary data.</text>
</comment>
<dbReference type="CDD" id="cd06899">
    <property type="entry name" value="lectin_legume_LecRK_Arcelin_ConA"/>
    <property type="match status" value="1"/>
</dbReference>
<organism evidence="5 6">
    <name type="scientific">Citrus x changshan-huyou</name>
    <dbReference type="NCBI Taxonomy" id="2935761"/>
    <lineage>
        <taxon>Eukaryota</taxon>
        <taxon>Viridiplantae</taxon>
        <taxon>Streptophyta</taxon>
        <taxon>Embryophyta</taxon>
        <taxon>Tracheophyta</taxon>
        <taxon>Spermatophyta</taxon>
        <taxon>Magnoliopsida</taxon>
        <taxon>eudicotyledons</taxon>
        <taxon>Gunneridae</taxon>
        <taxon>Pentapetalae</taxon>
        <taxon>rosids</taxon>
        <taxon>malvids</taxon>
        <taxon>Sapindales</taxon>
        <taxon>Rutaceae</taxon>
        <taxon>Aurantioideae</taxon>
        <taxon>Citrus</taxon>
    </lineage>
</organism>
<sequence length="275" mass="30097">MIFLVLLSIFLHQASSSPVNQPLSFSFSSFSQLSCSSGSLICTGAVTPYNGYLSLTSEPFQSNSSYYSATLPLNEVGRVLYKQPVIAWPAMISTTFTIRISRYPNTTDSADGMTFVFAPDSNPSPPNSYGSSLGIFSRSQGGNVSQLAVELDTYKNEFDMDGNHIGFDTTSILSSFAASLNSTGIDLKSGRPIKVQIDYDGWTKMLYVSVAYHGYPLQRFIEKPIIMSETVPSSVYVGFTAATGAISESHHLLDWTFTTFPLPSYSLKKQNLVKH</sequence>
<dbReference type="AlphaFoldDB" id="A0AAP0MGX9"/>
<evidence type="ECO:0000256" key="2">
    <source>
        <dbReference type="ARBA" id="ARBA00022734"/>
    </source>
</evidence>
<feature type="chain" id="PRO_5043052567" description="Legume lectin domain-containing protein" evidence="3">
    <location>
        <begin position="17"/>
        <end position="275"/>
    </location>
</feature>
<evidence type="ECO:0000256" key="1">
    <source>
        <dbReference type="ARBA" id="ARBA00007606"/>
    </source>
</evidence>
<dbReference type="PANTHER" id="PTHR32401:SF49">
    <property type="entry name" value="OS10G0129200 PROTEIN"/>
    <property type="match status" value="1"/>
</dbReference>
<evidence type="ECO:0000313" key="5">
    <source>
        <dbReference type="EMBL" id="KAK9207917.1"/>
    </source>
</evidence>
<dbReference type="InterPro" id="IPR019825">
    <property type="entry name" value="Lectin_legB_Mn/Ca_BS"/>
</dbReference>
<keyword evidence="3" id="KW-0732">Signal</keyword>
<dbReference type="InterPro" id="IPR013320">
    <property type="entry name" value="ConA-like_dom_sf"/>
</dbReference>
<dbReference type="PANTHER" id="PTHR32401">
    <property type="entry name" value="CONCANAVALIN A-LIKE LECTIN FAMILY PROTEIN"/>
    <property type="match status" value="1"/>
</dbReference>
<proteinExistence type="inferred from homology"/>
<dbReference type="InterPro" id="IPR001220">
    <property type="entry name" value="Legume_lectin_dom"/>
</dbReference>
<keyword evidence="6" id="KW-1185">Reference proteome</keyword>